<keyword evidence="8" id="KW-1185">Reference proteome</keyword>
<dbReference type="PANTHER" id="PTHR22751">
    <property type="entry name" value="G-PROTEIN COUPLED RECEPTOR-RELATED"/>
    <property type="match status" value="1"/>
</dbReference>
<evidence type="ECO:0000313" key="7">
    <source>
        <dbReference type="EMBL" id="UMM32656.1"/>
    </source>
</evidence>
<feature type="transmembrane region" description="Helical" evidence="5">
    <location>
        <begin position="38"/>
        <end position="57"/>
    </location>
</feature>
<dbReference type="GO" id="GO:0008528">
    <property type="term" value="F:G protein-coupled peptide receptor activity"/>
    <property type="evidence" value="ECO:0007669"/>
    <property type="project" value="InterPro"/>
</dbReference>
<dbReference type="InterPro" id="IPR019427">
    <property type="entry name" value="7TM_GPCR_serpentine_rcpt_Srw"/>
</dbReference>
<keyword evidence="4 5" id="KW-0472">Membrane</keyword>
<dbReference type="Proteomes" id="UP000829354">
    <property type="component" value="Chromosome V"/>
</dbReference>
<proteinExistence type="predicted"/>
<sequence>MAQNFTLADFHQFDNSTKEALVIFGNDILLVSQYFDKLNFLLASIGVFINAFHIVILSRKSIISNVINVILLGIAISDTVNLSVLAQKLFTLISKTFQDECTLPNSSLVTQLLFYLAVIKDDFRRLSTWLGVLMAALRYLIIKNSLNPNFNFLSKPSSGWNTLAIAFIISTLMSMFYLIRVDLSSEVWVPPETCGYQTNFRILKYSYTSNNLFISGAEIYKTYIVFDGILKIIPAIVLPVLAVLLIRELKIAEVSRKKNSVVSRTANHADSTSKMVIIMTITCIFAEGPMGISFVLEGLVADVPKLRKIVNCLESILFIFVILNATTHFFVCLGVSTPYGKAVKELLGYKESQKPKMYHNFVPSDFEQFDNSTKEALVIIGNALVFITQYSNKLSFCLAVIGVFMNAFHVFILSKKSAISNVINVILLGIAISDMMNLSVIAEKMFFLIYRDACTLPDSSFITKLLNFLEFMKDDSRRLSTWLGVLMASLRYLILKNDLNPNFDFLFKSSSGWKSLTIAFFISTLISMFYLFRVDLFSVVWVPPKACGYPTNFSMLKYSYKTNELFFSGRETFKSLIAFDGILKIIPAFVLPILAALLVRELKKAEVSRKKMPVSSQSANNSDNTSKLVIIMTITCICAEGPMGIAFVIEGLVADVSALRLLVIYFEGILFTFVILNATTHFFICLGVSTTYKKTVNEFLGYKKPQKHITSINPKISSTSTVSRRQIDARIDG</sequence>
<dbReference type="SUPFAM" id="SSF81321">
    <property type="entry name" value="Family A G protein-coupled receptor-like"/>
    <property type="match status" value="2"/>
</dbReference>
<evidence type="ECO:0000256" key="2">
    <source>
        <dbReference type="ARBA" id="ARBA00022692"/>
    </source>
</evidence>
<dbReference type="AlphaFoldDB" id="A0AAE9EVS5"/>
<feature type="transmembrane region" description="Helical" evidence="5">
    <location>
        <begin position="418"/>
        <end position="441"/>
    </location>
</feature>
<feature type="transmembrane region" description="Helical" evidence="5">
    <location>
        <begin position="162"/>
        <end position="179"/>
    </location>
</feature>
<evidence type="ECO:0000256" key="4">
    <source>
        <dbReference type="ARBA" id="ARBA00023136"/>
    </source>
</evidence>
<feature type="transmembrane region" description="Helical" evidence="5">
    <location>
        <begin position="479"/>
        <end position="495"/>
    </location>
</feature>
<feature type="transmembrane region" description="Helical" evidence="5">
    <location>
        <begin position="276"/>
        <end position="296"/>
    </location>
</feature>
<feature type="domain" description="G-protein coupled receptors family 1 profile" evidence="6">
    <location>
        <begin position="49"/>
        <end position="332"/>
    </location>
</feature>
<dbReference type="InterPro" id="IPR017452">
    <property type="entry name" value="GPCR_Rhodpsn_7TM"/>
</dbReference>
<reference evidence="7 8" key="1">
    <citation type="submission" date="2022-04" db="EMBL/GenBank/DDBJ databases">
        <title>Chromosome-level reference genomes for two strains of Caenorhabditis briggsae: an improved platform for comparative genomics.</title>
        <authorList>
            <person name="Stevens L."/>
            <person name="Andersen E."/>
        </authorList>
    </citation>
    <scope>NUCLEOTIDE SEQUENCE [LARGE SCALE GENOMIC DNA]</scope>
    <source>
        <strain evidence="7">VX34</strain>
        <tissue evidence="7">Whole-organism</tissue>
    </source>
</reference>
<evidence type="ECO:0000313" key="8">
    <source>
        <dbReference type="Proteomes" id="UP000829354"/>
    </source>
</evidence>
<feature type="transmembrane region" description="Helical" evidence="5">
    <location>
        <begin position="628"/>
        <end position="649"/>
    </location>
</feature>
<protein>
    <recommendedName>
        <fullName evidence="6">G-protein coupled receptors family 1 profile domain-containing protein</fullName>
    </recommendedName>
</protein>
<dbReference type="PROSITE" id="PS50262">
    <property type="entry name" value="G_PROTEIN_RECEP_F1_2"/>
    <property type="match status" value="2"/>
</dbReference>
<feature type="transmembrane region" description="Helical" evidence="5">
    <location>
        <begin position="661"/>
        <end position="684"/>
    </location>
</feature>
<feature type="domain" description="G-protein coupled receptors family 1 profile" evidence="6">
    <location>
        <begin position="405"/>
        <end position="685"/>
    </location>
</feature>
<dbReference type="GO" id="GO:0016020">
    <property type="term" value="C:membrane"/>
    <property type="evidence" value="ECO:0007669"/>
    <property type="project" value="UniProtKB-SubCell"/>
</dbReference>
<dbReference type="Pfam" id="PF10324">
    <property type="entry name" value="7TM_GPCR_Srw"/>
    <property type="match status" value="2"/>
</dbReference>
<feature type="transmembrane region" description="Helical" evidence="5">
    <location>
        <begin position="576"/>
        <end position="599"/>
    </location>
</feature>
<organism evidence="7 8">
    <name type="scientific">Caenorhabditis briggsae</name>
    <dbReference type="NCBI Taxonomy" id="6238"/>
    <lineage>
        <taxon>Eukaryota</taxon>
        <taxon>Metazoa</taxon>
        <taxon>Ecdysozoa</taxon>
        <taxon>Nematoda</taxon>
        <taxon>Chromadorea</taxon>
        <taxon>Rhabditida</taxon>
        <taxon>Rhabditina</taxon>
        <taxon>Rhabditomorpha</taxon>
        <taxon>Rhabditoidea</taxon>
        <taxon>Rhabditidae</taxon>
        <taxon>Peloderinae</taxon>
        <taxon>Caenorhabditis</taxon>
    </lineage>
</organism>
<name>A0AAE9EVS5_CAEBR</name>
<feature type="transmembrane region" description="Helical" evidence="5">
    <location>
        <begin position="394"/>
        <end position="412"/>
    </location>
</feature>
<dbReference type="PANTHER" id="PTHR22751:SF54">
    <property type="entry name" value="G-PROTEIN COUPLED RECEPTORS FAMILY 1 PROFILE DOMAIN-CONTAINING PROTEIN"/>
    <property type="match status" value="1"/>
</dbReference>
<dbReference type="Gene3D" id="1.20.1070.10">
    <property type="entry name" value="Rhodopsin 7-helix transmembrane proteins"/>
    <property type="match status" value="2"/>
</dbReference>
<comment type="subcellular location">
    <subcellularLocation>
        <location evidence="1">Membrane</location>
    </subcellularLocation>
</comment>
<dbReference type="EMBL" id="CP092624">
    <property type="protein sequence ID" value="UMM32656.1"/>
    <property type="molecule type" value="Genomic_DNA"/>
</dbReference>
<feature type="transmembrane region" description="Helical" evidence="5">
    <location>
        <begin position="69"/>
        <end position="90"/>
    </location>
</feature>
<accession>A0AAE9EVS5</accession>
<keyword evidence="3 5" id="KW-1133">Transmembrane helix</keyword>
<evidence type="ECO:0000256" key="3">
    <source>
        <dbReference type="ARBA" id="ARBA00022989"/>
    </source>
</evidence>
<feature type="transmembrane region" description="Helical" evidence="5">
    <location>
        <begin position="316"/>
        <end position="335"/>
    </location>
</feature>
<evidence type="ECO:0000259" key="6">
    <source>
        <dbReference type="PROSITE" id="PS50262"/>
    </source>
</evidence>
<feature type="transmembrane region" description="Helical" evidence="5">
    <location>
        <begin position="223"/>
        <end position="246"/>
    </location>
</feature>
<keyword evidence="2 5" id="KW-0812">Transmembrane</keyword>
<evidence type="ECO:0000256" key="5">
    <source>
        <dbReference type="SAM" id="Phobius"/>
    </source>
</evidence>
<gene>
    <name evidence="7" type="ORF">L5515_006373</name>
</gene>
<feature type="transmembrane region" description="Helical" evidence="5">
    <location>
        <begin position="515"/>
        <end position="532"/>
    </location>
</feature>
<evidence type="ECO:0000256" key="1">
    <source>
        <dbReference type="ARBA" id="ARBA00004370"/>
    </source>
</evidence>
<feature type="transmembrane region" description="Helical" evidence="5">
    <location>
        <begin position="123"/>
        <end position="141"/>
    </location>
</feature>